<evidence type="ECO:0000313" key="4">
    <source>
        <dbReference type="Proteomes" id="UP000656813"/>
    </source>
</evidence>
<dbReference type="InterPro" id="IPR004547">
    <property type="entry name" value="Glucosamine6P_isomerase"/>
</dbReference>
<dbReference type="InterPro" id="IPR037171">
    <property type="entry name" value="NagB/RpiA_transferase-like"/>
</dbReference>
<dbReference type="GO" id="GO:0005975">
    <property type="term" value="P:carbohydrate metabolic process"/>
    <property type="evidence" value="ECO:0007669"/>
    <property type="project" value="InterPro"/>
</dbReference>
<dbReference type="CDD" id="cd01399">
    <property type="entry name" value="GlcN6P_deaminase"/>
    <property type="match status" value="1"/>
</dbReference>
<dbReference type="SUPFAM" id="SSF100950">
    <property type="entry name" value="NagB/RpiA/CoA transferase-like"/>
    <property type="match status" value="1"/>
</dbReference>
<dbReference type="Gene3D" id="3.40.50.1360">
    <property type="match status" value="1"/>
</dbReference>
<dbReference type="GO" id="GO:0006043">
    <property type="term" value="P:glucosamine catabolic process"/>
    <property type="evidence" value="ECO:0007669"/>
    <property type="project" value="TreeGrafter"/>
</dbReference>
<evidence type="ECO:0000256" key="1">
    <source>
        <dbReference type="ARBA" id="ARBA00023277"/>
    </source>
</evidence>
<dbReference type="GO" id="GO:0005737">
    <property type="term" value="C:cytoplasm"/>
    <property type="evidence" value="ECO:0007669"/>
    <property type="project" value="TreeGrafter"/>
</dbReference>
<comment type="caution">
    <text evidence="3">The sequence shown here is derived from an EMBL/GenBank/DDBJ whole genome shotgun (WGS) entry which is preliminary data.</text>
</comment>
<dbReference type="Proteomes" id="UP000656813">
    <property type="component" value="Unassembled WGS sequence"/>
</dbReference>
<dbReference type="GO" id="GO:0004342">
    <property type="term" value="F:glucosamine-6-phosphate deaminase activity"/>
    <property type="evidence" value="ECO:0007669"/>
    <property type="project" value="InterPro"/>
</dbReference>
<dbReference type="EMBL" id="BMFV01000032">
    <property type="protein sequence ID" value="GGH86367.1"/>
    <property type="molecule type" value="Genomic_DNA"/>
</dbReference>
<gene>
    <name evidence="3" type="primary">nagB</name>
    <name evidence="3" type="ORF">GCM10007096_33910</name>
</gene>
<protein>
    <submittedName>
        <fullName evidence="3">Glucosamine-6-phosphate deaminase</fullName>
    </submittedName>
</protein>
<reference evidence="3" key="1">
    <citation type="journal article" date="2014" name="Int. J. Syst. Evol. Microbiol.">
        <title>Complete genome sequence of Corynebacterium casei LMG S-19264T (=DSM 44701T), isolated from a smear-ripened cheese.</title>
        <authorList>
            <consortium name="US DOE Joint Genome Institute (JGI-PGF)"/>
            <person name="Walter F."/>
            <person name="Albersmeier A."/>
            <person name="Kalinowski J."/>
            <person name="Ruckert C."/>
        </authorList>
    </citation>
    <scope>NUCLEOTIDE SEQUENCE</scope>
    <source>
        <strain evidence="3">CGMCC 1.12777</strain>
    </source>
</reference>
<evidence type="ECO:0000259" key="2">
    <source>
        <dbReference type="Pfam" id="PF01182"/>
    </source>
</evidence>
<dbReference type="Pfam" id="PF01182">
    <property type="entry name" value="Glucosamine_iso"/>
    <property type="match status" value="1"/>
</dbReference>
<feature type="domain" description="Glucosamine/galactosamine-6-phosphate isomerase" evidence="2">
    <location>
        <begin position="21"/>
        <end position="240"/>
    </location>
</feature>
<dbReference type="PANTHER" id="PTHR11280">
    <property type="entry name" value="GLUCOSAMINE-6-PHOSPHATE ISOMERASE"/>
    <property type="match status" value="1"/>
</dbReference>
<keyword evidence="1" id="KW-0119">Carbohydrate metabolism</keyword>
<reference evidence="3" key="2">
    <citation type="submission" date="2020-09" db="EMBL/GenBank/DDBJ databases">
        <authorList>
            <person name="Sun Q."/>
            <person name="Zhou Y."/>
        </authorList>
    </citation>
    <scope>NUCLEOTIDE SEQUENCE</scope>
    <source>
        <strain evidence="3">CGMCC 1.12777</strain>
    </source>
</reference>
<dbReference type="PANTHER" id="PTHR11280:SF6">
    <property type="entry name" value="GLUCOSAMINE-6-PHOSPHATE ISOMERASE NAGB"/>
    <property type="match status" value="1"/>
</dbReference>
<dbReference type="GO" id="GO:0006046">
    <property type="term" value="P:N-acetylglucosamine catabolic process"/>
    <property type="evidence" value="ECO:0007669"/>
    <property type="project" value="TreeGrafter"/>
</dbReference>
<dbReference type="GO" id="GO:0042802">
    <property type="term" value="F:identical protein binding"/>
    <property type="evidence" value="ECO:0007669"/>
    <property type="project" value="TreeGrafter"/>
</dbReference>
<sequence length="256" mass="28434">MDRQLVKSMTVDQLKIKTFADRDSMGVAAALHTARLLSELMEKQDQVRMVFAAAPSQNEFLAHLVQLEHINWQRITAFHMDEYIGLPENHPARFSHYLNEHLFHKVPFGDIHYLNSDGDKAAACERYGQLIQAAPIDIVCLGIGENGHIAFNDPGVADFNDPEVVKTVLLDEACRWQQVHDGCFPDLASVPTEAITLTVPTLSSAKSMVCIVPGETKRQAVYETLNGPISEACPASILRRHPQASLFVDQKAYGVD</sequence>
<evidence type="ECO:0000313" key="3">
    <source>
        <dbReference type="EMBL" id="GGH86367.1"/>
    </source>
</evidence>
<dbReference type="InterPro" id="IPR006148">
    <property type="entry name" value="Glc/Gal-6P_isomerase"/>
</dbReference>
<dbReference type="AlphaFoldDB" id="A0A8J2ZZB4"/>
<organism evidence="3 4">
    <name type="scientific">Pullulanibacillus pueri</name>
    <dbReference type="NCBI Taxonomy" id="1437324"/>
    <lineage>
        <taxon>Bacteria</taxon>
        <taxon>Bacillati</taxon>
        <taxon>Bacillota</taxon>
        <taxon>Bacilli</taxon>
        <taxon>Bacillales</taxon>
        <taxon>Sporolactobacillaceae</taxon>
        <taxon>Pullulanibacillus</taxon>
    </lineage>
</organism>
<dbReference type="RefSeq" id="WP_188498576.1">
    <property type="nucleotide sequence ID" value="NZ_BMFV01000032.1"/>
</dbReference>
<accession>A0A8J2ZZB4</accession>
<name>A0A8J2ZZB4_9BACL</name>
<keyword evidence="4" id="KW-1185">Reference proteome</keyword>
<proteinExistence type="predicted"/>
<dbReference type="GO" id="GO:0019262">
    <property type="term" value="P:N-acetylneuraminate catabolic process"/>
    <property type="evidence" value="ECO:0007669"/>
    <property type="project" value="TreeGrafter"/>
</dbReference>